<evidence type="ECO:0000256" key="8">
    <source>
        <dbReference type="ARBA" id="ARBA00023136"/>
    </source>
</evidence>
<evidence type="ECO:0000256" key="6">
    <source>
        <dbReference type="ARBA" id="ARBA00022840"/>
    </source>
</evidence>
<evidence type="ECO:0000256" key="4">
    <source>
        <dbReference type="ARBA" id="ARBA00022475"/>
    </source>
</evidence>
<evidence type="ECO:0000256" key="5">
    <source>
        <dbReference type="ARBA" id="ARBA00022741"/>
    </source>
</evidence>
<dbReference type="EMBL" id="JBJUVG010000005">
    <property type="protein sequence ID" value="MFM9413686.1"/>
    <property type="molecule type" value="Genomic_DNA"/>
</dbReference>
<dbReference type="Proteomes" id="UP001631949">
    <property type="component" value="Unassembled WGS sequence"/>
</dbReference>
<keyword evidence="7" id="KW-0029">Amino-acid transport</keyword>
<dbReference type="GO" id="GO:0005524">
    <property type="term" value="F:ATP binding"/>
    <property type="evidence" value="ECO:0007669"/>
    <property type="project" value="UniProtKB-KW"/>
</dbReference>
<comment type="similarity">
    <text evidence="2">Belongs to the ABC transporter superfamily.</text>
</comment>
<dbReference type="Gene3D" id="3.40.50.300">
    <property type="entry name" value="P-loop containing nucleotide triphosphate hydrolases"/>
    <property type="match status" value="1"/>
</dbReference>
<keyword evidence="11" id="KW-1185">Reference proteome</keyword>
<dbReference type="InterPro" id="IPR017871">
    <property type="entry name" value="ABC_transporter-like_CS"/>
</dbReference>
<dbReference type="InterPro" id="IPR027417">
    <property type="entry name" value="P-loop_NTPase"/>
</dbReference>
<evidence type="ECO:0000313" key="11">
    <source>
        <dbReference type="Proteomes" id="UP001631949"/>
    </source>
</evidence>
<protein>
    <submittedName>
        <fullName evidence="10">Amino acid ABC transporter ATP-binding protein</fullName>
    </submittedName>
</protein>
<evidence type="ECO:0000256" key="3">
    <source>
        <dbReference type="ARBA" id="ARBA00022448"/>
    </source>
</evidence>
<dbReference type="InterPro" id="IPR003593">
    <property type="entry name" value="AAA+_ATPase"/>
</dbReference>
<comment type="subcellular location">
    <subcellularLocation>
        <location evidence="1">Cell membrane</location>
        <topology evidence="1">Peripheral membrane protein</topology>
    </subcellularLocation>
</comment>
<reference evidence="10 11" key="1">
    <citation type="journal article" date="2016" name="Int. J. Syst. Evol. Microbiol.">
        <title>Peptococcus simiae sp. nov., isolated from rhesus macaque faeces and emended description of the genus Peptococcus.</title>
        <authorList>
            <person name="Shkoporov A.N."/>
            <person name="Efimov B.A."/>
            <person name="Kondova I."/>
            <person name="Ouwerling B."/>
            <person name="Chaplin A.V."/>
            <person name="Shcherbakova V.A."/>
            <person name="Langermans J.A.M."/>
        </authorList>
    </citation>
    <scope>NUCLEOTIDE SEQUENCE [LARGE SCALE GENOMIC DNA]</scope>
    <source>
        <strain evidence="10 11">M108</strain>
    </source>
</reference>
<dbReference type="RefSeq" id="WP_408977303.1">
    <property type="nucleotide sequence ID" value="NZ_JBJUVG010000005.1"/>
</dbReference>
<accession>A0ABW9H073</accession>
<gene>
    <name evidence="10" type="ORF">ACKQTC_04820</name>
</gene>
<dbReference type="InterPro" id="IPR050086">
    <property type="entry name" value="MetN_ABC_transporter-like"/>
</dbReference>
<sequence>MKLLSMKHIKKSFGDRTVLKDISLDVAEGEVVAIIGPSGSGKSTLIRLATNLEELQGGEVHYGDLTLYTEKDGYAPTAERQKINRLYGMVFQHFNLFPHLSVLANLTLAPRDVLKVSKEEAVRTAEGLLARMGLADKAHNYPFELSGGQQQRVSIARALAMKPQIIFFDEPTSALDPELTQEVLAVIQELAEENMAMVIVTHEMAFARHVADRVIFMADGLIVEEGPPEEVLDRPKNPRTQAFLNKN</sequence>
<evidence type="ECO:0000256" key="7">
    <source>
        <dbReference type="ARBA" id="ARBA00022970"/>
    </source>
</evidence>
<dbReference type="PIRSF" id="PIRSF039085">
    <property type="entry name" value="ABC_ATPase_HisP"/>
    <property type="match status" value="1"/>
</dbReference>
<keyword evidence="5" id="KW-0547">Nucleotide-binding</keyword>
<dbReference type="SUPFAM" id="SSF52540">
    <property type="entry name" value="P-loop containing nucleoside triphosphate hydrolases"/>
    <property type="match status" value="1"/>
</dbReference>
<keyword evidence="8" id="KW-0472">Membrane</keyword>
<keyword evidence="6 10" id="KW-0067">ATP-binding</keyword>
<dbReference type="Pfam" id="PF00005">
    <property type="entry name" value="ABC_tran"/>
    <property type="match status" value="1"/>
</dbReference>
<dbReference type="InterPro" id="IPR003439">
    <property type="entry name" value="ABC_transporter-like_ATP-bd"/>
</dbReference>
<evidence type="ECO:0000259" key="9">
    <source>
        <dbReference type="PROSITE" id="PS50893"/>
    </source>
</evidence>
<dbReference type="PROSITE" id="PS00211">
    <property type="entry name" value="ABC_TRANSPORTER_1"/>
    <property type="match status" value="1"/>
</dbReference>
<dbReference type="CDD" id="cd03262">
    <property type="entry name" value="ABC_HisP_GlnQ"/>
    <property type="match status" value="1"/>
</dbReference>
<name>A0ABW9H073_9FIRM</name>
<evidence type="ECO:0000256" key="1">
    <source>
        <dbReference type="ARBA" id="ARBA00004202"/>
    </source>
</evidence>
<dbReference type="PROSITE" id="PS50893">
    <property type="entry name" value="ABC_TRANSPORTER_2"/>
    <property type="match status" value="1"/>
</dbReference>
<evidence type="ECO:0000313" key="10">
    <source>
        <dbReference type="EMBL" id="MFM9413686.1"/>
    </source>
</evidence>
<comment type="caution">
    <text evidence="10">The sequence shown here is derived from an EMBL/GenBank/DDBJ whole genome shotgun (WGS) entry which is preliminary data.</text>
</comment>
<keyword evidence="3" id="KW-0813">Transport</keyword>
<evidence type="ECO:0000256" key="2">
    <source>
        <dbReference type="ARBA" id="ARBA00005417"/>
    </source>
</evidence>
<organism evidence="10 11">
    <name type="scientific">Peptococcus simiae</name>
    <dbReference type="NCBI Taxonomy" id="1643805"/>
    <lineage>
        <taxon>Bacteria</taxon>
        <taxon>Bacillati</taxon>
        <taxon>Bacillota</taxon>
        <taxon>Clostridia</taxon>
        <taxon>Eubacteriales</taxon>
        <taxon>Peptococcaceae</taxon>
        <taxon>Peptococcus</taxon>
    </lineage>
</organism>
<keyword evidence="4" id="KW-1003">Cell membrane</keyword>
<dbReference type="PANTHER" id="PTHR43166:SF9">
    <property type="entry name" value="GLUTAMATE_ASPARTATE IMPORT ATP-BINDING PROTEIN GLTL"/>
    <property type="match status" value="1"/>
</dbReference>
<proteinExistence type="inferred from homology"/>
<dbReference type="InterPro" id="IPR030679">
    <property type="entry name" value="ABC_ATPase_HisP-typ"/>
</dbReference>
<feature type="domain" description="ABC transporter" evidence="9">
    <location>
        <begin position="4"/>
        <end position="244"/>
    </location>
</feature>
<dbReference type="SMART" id="SM00382">
    <property type="entry name" value="AAA"/>
    <property type="match status" value="1"/>
</dbReference>
<dbReference type="PANTHER" id="PTHR43166">
    <property type="entry name" value="AMINO ACID IMPORT ATP-BINDING PROTEIN"/>
    <property type="match status" value="1"/>
</dbReference>